<reference evidence="2 3" key="1">
    <citation type="journal article" date="2010" name="Science">
        <title>Genomic comparison of the ants Camponotus floridanus and Harpegnathos saltator.</title>
        <authorList>
            <person name="Bonasio R."/>
            <person name="Zhang G."/>
            <person name="Ye C."/>
            <person name="Mutti N.S."/>
            <person name="Fang X."/>
            <person name="Qin N."/>
            <person name="Donahue G."/>
            <person name="Yang P."/>
            <person name="Li Q."/>
            <person name="Li C."/>
            <person name="Zhang P."/>
            <person name="Huang Z."/>
            <person name="Berger S.L."/>
            <person name="Reinberg D."/>
            <person name="Wang J."/>
            <person name="Liebig J."/>
        </authorList>
    </citation>
    <scope>NUCLEOTIDE SEQUENCE [LARGE SCALE GENOMIC DNA]</scope>
    <source>
        <strain evidence="3">C129</strain>
    </source>
</reference>
<keyword evidence="3" id="KW-1185">Reference proteome</keyword>
<organism evidence="3">
    <name type="scientific">Camponotus floridanus</name>
    <name type="common">Florida carpenter ant</name>
    <dbReference type="NCBI Taxonomy" id="104421"/>
    <lineage>
        <taxon>Eukaryota</taxon>
        <taxon>Metazoa</taxon>
        <taxon>Ecdysozoa</taxon>
        <taxon>Arthropoda</taxon>
        <taxon>Hexapoda</taxon>
        <taxon>Insecta</taxon>
        <taxon>Pterygota</taxon>
        <taxon>Neoptera</taxon>
        <taxon>Endopterygota</taxon>
        <taxon>Hymenoptera</taxon>
        <taxon>Apocrita</taxon>
        <taxon>Aculeata</taxon>
        <taxon>Formicoidea</taxon>
        <taxon>Formicidae</taxon>
        <taxon>Formicinae</taxon>
        <taxon>Camponotus</taxon>
    </lineage>
</organism>
<dbReference type="AlphaFoldDB" id="E2B0G5"/>
<proteinExistence type="predicted"/>
<name>E2B0G5_CAMFO</name>
<sequence>MEQPRANGFVKSYIKYKYKMYLWDKKRIIGARSRGRNEIKEQKDKERNAVARKDSAAALTKDITALSYVTLKTVLRILITNSKNARTPGRPLKRRETSSNHTKSSRTSINRFTILLDSVALMMRRVSTTGLKHPDYYRIAVSDRSQPLCPHKRTPHRSRARISAMIPVTSSFTPKPGRISAIGDDKLKAIPERRPATFDGRRRTGERQPAASGWEQDYLIDAGVLDADARRVAGFVCAPDSTVSLKRCKRYLLNALGRGKVGRKCHYCDESEKHPAPSPSSSPSSSPMRRASERILETNGHGRSEIRKPISRRVPLSQPAKFHPRAFHLPRIDANVTAVTDKI</sequence>
<evidence type="ECO:0000313" key="2">
    <source>
        <dbReference type="EMBL" id="EFN60807.1"/>
    </source>
</evidence>
<feature type="compositionally biased region" description="Basic and acidic residues" evidence="1">
    <location>
        <begin position="290"/>
        <end position="308"/>
    </location>
</feature>
<feature type="region of interest" description="Disordered" evidence="1">
    <location>
        <begin position="84"/>
        <end position="106"/>
    </location>
</feature>
<evidence type="ECO:0000313" key="3">
    <source>
        <dbReference type="Proteomes" id="UP000000311"/>
    </source>
</evidence>
<protein>
    <submittedName>
        <fullName evidence="2">Uncharacterized protein</fullName>
    </submittedName>
</protein>
<gene>
    <name evidence="2" type="ORF">EAG_12131</name>
</gene>
<dbReference type="Proteomes" id="UP000000311">
    <property type="component" value="Unassembled WGS sequence"/>
</dbReference>
<accession>E2B0G5</accession>
<dbReference type="EMBL" id="GL444608">
    <property type="protein sequence ID" value="EFN60807.1"/>
    <property type="molecule type" value="Genomic_DNA"/>
</dbReference>
<evidence type="ECO:0000256" key="1">
    <source>
        <dbReference type="SAM" id="MobiDB-lite"/>
    </source>
</evidence>
<feature type="region of interest" description="Disordered" evidence="1">
    <location>
        <begin position="269"/>
        <end position="319"/>
    </location>
</feature>
<dbReference type="InParanoid" id="E2B0G5"/>